<feature type="non-terminal residue" evidence="2">
    <location>
        <position position="20"/>
    </location>
</feature>
<dbReference type="EMBL" id="LAZR01060496">
    <property type="protein sequence ID" value="KKK65560.1"/>
    <property type="molecule type" value="Genomic_DNA"/>
</dbReference>
<comment type="caution">
    <text evidence="2">The sequence shown here is derived from an EMBL/GenBank/DDBJ whole genome shotgun (WGS) entry which is preliminary data.</text>
</comment>
<reference evidence="2" key="1">
    <citation type="journal article" date="2015" name="Nature">
        <title>Complex archaea that bridge the gap between prokaryotes and eukaryotes.</title>
        <authorList>
            <person name="Spang A."/>
            <person name="Saw J.H."/>
            <person name="Jorgensen S.L."/>
            <person name="Zaremba-Niedzwiedzka K."/>
            <person name="Martijn J."/>
            <person name="Lind A.E."/>
            <person name="van Eijk R."/>
            <person name="Schleper C."/>
            <person name="Guy L."/>
            <person name="Ettema T.J."/>
        </authorList>
    </citation>
    <scope>NUCLEOTIDE SEQUENCE</scope>
</reference>
<dbReference type="AlphaFoldDB" id="A0A0F8XWC0"/>
<evidence type="ECO:0000313" key="2">
    <source>
        <dbReference type="EMBL" id="KKK65560.1"/>
    </source>
</evidence>
<feature type="compositionally biased region" description="Basic and acidic residues" evidence="1">
    <location>
        <begin position="10"/>
        <end position="20"/>
    </location>
</feature>
<protein>
    <submittedName>
        <fullName evidence="2">Uncharacterized protein</fullName>
    </submittedName>
</protein>
<evidence type="ECO:0000256" key="1">
    <source>
        <dbReference type="SAM" id="MobiDB-lite"/>
    </source>
</evidence>
<gene>
    <name evidence="2" type="ORF">LCGC14_2972940</name>
</gene>
<feature type="region of interest" description="Disordered" evidence="1">
    <location>
        <begin position="1"/>
        <end position="20"/>
    </location>
</feature>
<name>A0A0F8XWC0_9ZZZZ</name>
<proteinExistence type="predicted"/>
<accession>A0A0F8XWC0</accession>
<organism evidence="2">
    <name type="scientific">marine sediment metagenome</name>
    <dbReference type="NCBI Taxonomy" id="412755"/>
    <lineage>
        <taxon>unclassified sequences</taxon>
        <taxon>metagenomes</taxon>
        <taxon>ecological metagenomes</taxon>
    </lineage>
</organism>
<sequence>MRLKGWENPYPREGRAMPEN</sequence>